<sequence>MTKVENKKYFAKEVTSLLNISNRTLCRYSALLEKYGYDFGRNKYLHRIYFIQDIAVLREIHNARCLEKTIEETVAEVIKGKVVANTQEAKTVQLVLPLLNSAGEPVKKSTNKQDNVNTDKDDFLRIKIGEASIEVKPGFDPAFVSDVVKALSVNI</sequence>
<proteinExistence type="predicted"/>
<dbReference type="PATRIC" id="fig|1430.6.peg.2132"/>
<keyword evidence="1" id="KW-0614">Plasmid</keyword>
<evidence type="ECO:0008006" key="2">
    <source>
        <dbReference type="Google" id="ProtNLM"/>
    </source>
</evidence>
<dbReference type="Gene3D" id="1.10.1660.10">
    <property type="match status" value="1"/>
</dbReference>
<dbReference type="EMBL" id="CP013278">
    <property type="protein sequence ID" value="AND28510.1"/>
    <property type="molecule type" value="Genomic_DNA"/>
</dbReference>
<reference evidence="1" key="1">
    <citation type="journal article" date="2017" name="Res. Microbiol.">
        <title>Comparative genomics of extrachromosomal elements in Bacillus thuringiensis subsp. israelensis.</title>
        <authorList>
            <person name="Bolotin A."/>
            <person name="Gillis A."/>
            <person name="Sanchis V."/>
            <person name="Nielsen-LeRoux C."/>
            <person name="Mahillon J."/>
            <person name="Lereclus D."/>
            <person name="Sorokin A."/>
        </authorList>
    </citation>
    <scope>NUCLEOTIDE SEQUENCE</scope>
    <source>
        <strain evidence="1">AM65-52</strain>
        <plasmid evidence="1">pAM65-52-3-235K</plasmid>
    </source>
</reference>
<protein>
    <recommendedName>
        <fullName evidence="2">HTH merR-type domain-containing protein</fullName>
    </recommendedName>
</protein>
<name>A0A160LJY2_BACTI</name>
<dbReference type="AlphaFoldDB" id="A0A160LJY2"/>
<accession>A0A160LJY2</accession>
<evidence type="ECO:0000313" key="1">
    <source>
        <dbReference type="EMBL" id="AND28510.1"/>
    </source>
</evidence>
<geneLocation type="plasmid" evidence="1">
    <name>pAM65-52-3-235K</name>
</geneLocation>
<dbReference type="RefSeq" id="WP_000169680.1">
    <property type="nucleotide sequence ID" value="NZ_CP013278.1"/>
</dbReference>
<gene>
    <name evidence="1" type="ORF">ATN07_32810</name>
</gene>
<organism evidence="1">
    <name type="scientific">Bacillus thuringiensis subsp. israelensis</name>
    <dbReference type="NCBI Taxonomy" id="1430"/>
    <lineage>
        <taxon>Bacteria</taxon>
        <taxon>Bacillati</taxon>
        <taxon>Bacillota</taxon>
        <taxon>Bacilli</taxon>
        <taxon>Bacillales</taxon>
        <taxon>Bacillaceae</taxon>
        <taxon>Bacillus</taxon>
        <taxon>Bacillus cereus group</taxon>
    </lineage>
</organism>